<evidence type="ECO:0000256" key="4">
    <source>
        <dbReference type="ARBA" id="ARBA00022989"/>
    </source>
</evidence>
<dbReference type="PROSITE" id="PS50885">
    <property type="entry name" value="HAMP"/>
    <property type="match status" value="1"/>
</dbReference>
<feature type="coiled-coil region" evidence="9">
    <location>
        <begin position="249"/>
        <end position="304"/>
    </location>
</feature>
<dbReference type="InterPro" id="IPR004090">
    <property type="entry name" value="Chemotax_Me-accpt_rcpt"/>
</dbReference>
<organism evidence="11 12">
    <name type="scientific">Thermotoga petrophila</name>
    <dbReference type="NCBI Taxonomy" id="93929"/>
    <lineage>
        <taxon>Bacteria</taxon>
        <taxon>Thermotogati</taxon>
        <taxon>Thermotogota</taxon>
        <taxon>Thermotogae</taxon>
        <taxon>Thermotogales</taxon>
        <taxon>Thermotogaceae</taxon>
        <taxon>Thermotoga</taxon>
    </lineage>
</organism>
<dbReference type="GO" id="GO:0007165">
    <property type="term" value="P:signal transduction"/>
    <property type="evidence" value="ECO:0007669"/>
    <property type="project" value="UniProtKB-KW"/>
</dbReference>
<evidence type="ECO:0000256" key="2">
    <source>
        <dbReference type="ARBA" id="ARBA00022475"/>
    </source>
</evidence>
<dbReference type="Pfam" id="PF17200">
    <property type="entry name" value="sCache_2"/>
    <property type="match status" value="1"/>
</dbReference>
<dbReference type="Gene3D" id="6.10.340.10">
    <property type="match status" value="1"/>
</dbReference>
<keyword evidence="4 10" id="KW-1133">Transmembrane helix</keyword>
<dbReference type="InterPro" id="IPR003660">
    <property type="entry name" value="HAMP_dom"/>
</dbReference>
<feature type="transmembrane region" description="Helical" evidence="10">
    <location>
        <begin position="190"/>
        <end position="208"/>
    </location>
</feature>
<dbReference type="PATRIC" id="fig|93930.3.peg.561"/>
<gene>
    <name evidence="11" type="ORF">XD57_0096</name>
</gene>
<reference evidence="11 12" key="1">
    <citation type="journal article" date="2015" name="MBio">
        <title>Genome-Resolved Metagenomic Analysis Reveals Roles for Candidate Phyla and Other Microbial Community Members in Biogeochemical Transformations in Oil Reservoirs.</title>
        <authorList>
            <person name="Hu P."/>
            <person name="Tom L."/>
            <person name="Singh A."/>
            <person name="Thomas B.C."/>
            <person name="Baker B.J."/>
            <person name="Piceno Y.M."/>
            <person name="Andersen G.L."/>
            <person name="Banfield J.F."/>
        </authorList>
    </citation>
    <scope>NUCLEOTIDE SEQUENCE [LARGE SCALE GENOMIC DNA]</scope>
    <source>
        <strain evidence="11">46_26</strain>
    </source>
</reference>
<dbReference type="InterPro" id="IPR033480">
    <property type="entry name" value="sCache_2"/>
</dbReference>
<keyword evidence="9" id="KW-0175">Coiled coil</keyword>
<comment type="subcellular location">
    <subcellularLocation>
        <location evidence="1">Cell membrane</location>
        <topology evidence="1">Multi-pass membrane protein</topology>
    </subcellularLocation>
</comment>
<dbReference type="SUPFAM" id="SSF58104">
    <property type="entry name" value="Methyl-accepting chemotaxis protein (MCP) signaling domain"/>
    <property type="match status" value="1"/>
</dbReference>
<evidence type="ECO:0000256" key="1">
    <source>
        <dbReference type="ARBA" id="ARBA00004651"/>
    </source>
</evidence>
<sequence length="566" mass="62872">MRSIASKVLVIGVVIVLAFFVTQYVLLNTTVFNSIMERKKEEVKHLVESVYGILERAYEMEQKGELTREQAQELAKSLIGKIRYDDNNYFWINDTYPRMVFHPTKPELNGQDLSNYKDPNGVYLFNEMVKVAKEKGEGFVSYSWPKAGSDKPEPKVSYVKLFEPWGWIVGTGIYVDDVKVAVGNLIFEDVIVILVIGIAVIIAVFFYGRVLSRKTKAVLVALEKISSGDLSVSVDIKSKDEFGLIAQKLNETVGNLRKMVQEIDKSQDEVERVSEELFALSQQLRSALEEIARASETISKEVQNASASIEEVTSGSEEVSANSQNISKLIQEISENADNIADFAGNGQRVLEEAVKKVEDVSENSRETADVVSSVTESARNIEEIVRTIQSIAEQTNLLALNAAIEAARAGEAGRGFAVVADEIRKLAEESQKATEEISQILENIREGVERTNEMSKKNVEITKDARRLVEESYESFNQIVTRIEDLAARIEGIAASAQELSAASEEMSSALDAVAKTTTTVADEVEEVSKNITEQEKAAKRIADIGTELKRLSDELKEDVEKFKI</sequence>
<keyword evidence="5 10" id="KW-0472">Membrane</keyword>
<evidence type="ECO:0000256" key="8">
    <source>
        <dbReference type="PROSITE-ProRule" id="PRU00284"/>
    </source>
</evidence>
<dbReference type="Gene3D" id="1.10.287.950">
    <property type="entry name" value="Methyl-accepting chemotaxis protein"/>
    <property type="match status" value="1"/>
</dbReference>
<dbReference type="PANTHER" id="PTHR32089:SF119">
    <property type="entry name" value="METHYL-ACCEPTING CHEMOTAXIS PROTEIN CTPL"/>
    <property type="match status" value="1"/>
</dbReference>
<protein>
    <submittedName>
        <fullName evidence="11">Methyl-accepting chemotaxis protein 4</fullName>
    </submittedName>
</protein>
<keyword evidence="2" id="KW-1003">Cell membrane</keyword>
<keyword evidence="3 10" id="KW-0812">Transmembrane</keyword>
<dbReference type="SMART" id="SM00304">
    <property type="entry name" value="HAMP"/>
    <property type="match status" value="1"/>
</dbReference>
<evidence type="ECO:0000256" key="7">
    <source>
        <dbReference type="ARBA" id="ARBA00029447"/>
    </source>
</evidence>
<dbReference type="Pfam" id="PF00015">
    <property type="entry name" value="MCPsignal"/>
    <property type="match status" value="1"/>
</dbReference>
<evidence type="ECO:0000256" key="9">
    <source>
        <dbReference type="SAM" id="Coils"/>
    </source>
</evidence>
<dbReference type="Pfam" id="PF00672">
    <property type="entry name" value="HAMP"/>
    <property type="match status" value="1"/>
</dbReference>
<dbReference type="PRINTS" id="PR00260">
    <property type="entry name" value="CHEMTRNSDUCR"/>
</dbReference>
<dbReference type="SMART" id="SM00283">
    <property type="entry name" value="MA"/>
    <property type="match status" value="1"/>
</dbReference>
<dbReference type="GO" id="GO:0005886">
    <property type="term" value="C:plasma membrane"/>
    <property type="evidence" value="ECO:0007669"/>
    <property type="project" value="UniProtKB-SubCell"/>
</dbReference>
<dbReference type="EMBL" id="LGFG01000003">
    <property type="protein sequence ID" value="KUK23800.1"/>
    <property type="molecule type" value="Genomic_DNA"/>
</dbReference>
<dbReference type="InterPro" id="IPR004089">
    <property type="entry name" value="MCPsignal_dom"/>
</dbReference>
<dbReference type="PANTHER" id="PTHR32089">
    <property type="entry name" value="METHYL-ACCEPTING CHEMOTAXIS PROTEIN MCPB"/>
    <property type="match status" value="1"/>
</dbReference>
<comment type="caution">
    <text evidence="11">The sequence shown here is derived from an EMBL/GenBank/DDBJ whole genome shotgun (WGS) entry which is preliminary data.</text>
</comment>
<name>A0A117L3H3_9THEM</name>
<dbReference type="GO" id="GO:0004888">
    <property type="term" value="F:transmembrane signaling receptor activity"/>
    <property type="evidence" value="ECO:0007669"/>
    <property type="project" value="InterPro"/>
</dbReference>
<evidence type="ECO:0000313" key="12">
    <source>
        <dbReference type="Proteomes" id="UP000058636"/>
    </source>
</evidence>
<dbReference type="AlphaFoldDB" id="A0A117L3H3"/>
<evidence type="ECO:0000256" key="6">
    <source>
        <dbReference type="ARBA" id="ARBA00023224"/>
    </source>
</evidence>
<dbReference type="Proteomes" id="UP000058636">
    <property type="component" value="Unassembled WGS sequence"/>
</dbReference>
<evidence type="ECO:0000256" key="10">
    <source>
        <dbReference type="SAM" id="Phobius"/>
    </source>
</evidence>
<proteinExistence type="inferred from homology"/>
<comment type="similarity">
    <text evidence="7">Belongs to the methyl-accepting chemotaxis (MCP) protein family.</text>
</comment>
<dbReference type="CDD" id="cd06225">
    <property type="entry name" value="HAMP"/>
    <property type="match status" value="1"/>
</dbReference>
<dbReference type="GO" id="GO:0006935">
    <property type="term" value="P:chemotaxis"/>
    <property type="evidence" value="ECO:0007669"/>
    <property type="project" value="InterPro"/>
</dbReference>
<keyword evidence="6 8" id="KW-0807">Transducer</keyword>
<dbReference type="PROSITE" id="PS50111">
    <property type="entry name" value="CHEMOTAXIS_TRANSDUC_2"/>
    <property type="match status" value="1"/>
</dbReference>
<evidence type="ECO:0000256" key="5">
    <source>
        <dbReference type="ARBA" id="ARBA00023136"/>
    </source>
</evidence>
<accession>A0A117L3H3</accession>
<dbReference type="SMART" id="SM01049">
    <property type="entry name" value="Cache_2"/>
    <property type="match status" value="1"/>
</dbReference>
<evidence type="ECO:0000313" key="11">
    <source>
        <dbReference type="EMBL" id="KUK23800.1"/>
    </source>
</evidence>
<dbReference type="CDD" id="cd11386">
    <property type="entry name" value="MCP_signal"/>
    <property type="match status" value="1"/>
</dbReference>
<evidence type="ECO:0000256" key="3">
    <source>
        <dbReference type="ARBA" id="ARBA00022692"/>
    </source>
</evidence>
<dbReference type="Gene3D" id="3.30.450.20">
    <property type="entry name" value="PAS domain"/>
    <property type="match status" value="1"/>
</dbReference>